<dbReference type="GO" id="GO:0005886">
    <property type="term" value="C:plasma membrane"/>
    <property type="evidence" value="ECO:0007669"/>
    <property type="project" value="InterPro"/>
</dbReference>
<evidence type="ECO:0000259" key="8">
    <source>
        <dbReference type="Pfam" id="PF07810"/>
    </source>
</evidence>
<dbReference type="InterPro" id="IPR038900">
    <property type="entry name" value="TMC"/>
</dbReference>
<dbReference type="AlphaFoldDB" id="A0A9D3MVA2"/>
<evidence type="ECO:0000256" key="1">
    <source>
        <dbReference type="ARBA" id="ARBA00004141"/>
    </source>
</evidence>
<dbReference type="Pfam" id="PF07810">
    <property type="entry name" value="TMC"/>
    <property type="match status" value="1"/>
</dbReference>
<accession>A0A9D3MVA2</accession>
<name>A0A9D3MVA2_ANGAN</name>
<feature type="transmembrane region" description="Helical" evidence="6">
    <location>
        <begin position="724"/>
        <end position="741"/>
    </location>
</feature>
<feature type="domain" description="TMC" evidence="8">
    <location>
        <begin position="540"/>
        <end position="646"/>
    </location>
</feature>
<dbReference type="PANTHER" id="PTHR23302">
    <property type="entry name" value="TRANSMEMBRANE CHANNEL-RELATED"/>
    <property type="match status" value="1"/>
</dbReference>
<organism evidence="9 10">
    <name type="scientific">Anguilla anguilla</name>
    <name type="common">European freshwater eel</name>
    <name type="synonym">Muraena anguilla</name>
    <dbReference type="NCBI Taxonomy" id="7936"/>
    <lineage>
        <taxon>Eukaryota</taxon>
        <taxon>Metazoa</taxon>
        <taxon>Chordata</taxon>
        <taxon>Craniata</taxon>
        <taxon>Vertebrata</taxon>
        <taxon>Euteleostomi</taxon>
        <taxon>Actinopterygii</taxon>
        <taxon>Neopterygii</taxon>
        <taxon>Teleostei</taxon>
        <taxon>Anguilliformes</taxon>
        <taxon>Anguillidae</taxon>
        <taxon>Anguilla</taxon>
    </lineage>
</organism>
<keyword evidence="3 6" id="KW-0812">Transmembrane</keyword>
<evidence type="ECO:0000256" key="6">
    <source>
        <dbReference type="RuleBase" id="RU310713"/>
    </source>
</evidence>
<keyword evidence="5 6" id="KW-0472">Membrane</keyword>
<evidence type="ECO:0000256" key="5">
    <source>
        <dbReference type="ARBA" id="ARBA00023136"/>
    </source>
</evidence>
<protein>
    <recommendedName>
        <fullName evidence="6">Transmembrane channel-like protein</fullName>
    </recommendedName>
</protein>
<dbReference type="Proteomes" id="UP001044222">
    <property type="component" value="Unassembled WGS sequence"/>
</dbReference>
<feature type="region of interest" description="Disordered" evidence="7">
    <location>
        <begin position="811"/>
        <end position="833"/>
    </location>
</feature>
<evidence type="ECO:0000256" key="3">
    <source>
        <dbReference type="ARBA" id="ARBA00022692"/>
    </source>
</evidence>
<comment type="caution">
    <text evidence="9">The sequence shown here is derived from an EMBL/GenBank/DDBJ whole genome shotgun (WGS) entry which is preliminary data.</text>
</comment>
<feature type="transmembrane region" description="Helical" evidence="6">
    <location>
        <begin position="648"/>
        <end position="673"/>
    </location>
</feature>
<feature type="transmembrane region" description="Helical" evidence="6">
    <location>
        <begin position="262"/>
        <end position="287"/>
    </location>
</feature>
<reference evidence="9" key="1">
    <citation type="submission" date="2021-01" db="EMBL/GenBank/DDBJ databases">
        <title>A chromosome-scale assembly of European eel, Anguilla anguilla.</title>
        <authorList>
            <person name="Henkel C."/>
            <person name="Jong-Raadsen S.A."/>
            <person name="Dufour S."/>
            <person name="Weltzien F.-A."/>
            <person name="Palstra A.P."/>
            <person name="Pelster B."/>
            <person name="Spaink H.P."/>
            <person name="Van Den Thillart G.E."/>
            <person name="Jansen H."/>
            <person name="Zahm M."/>
            <person name="Klopp C."/>
            <person name="Cedric C."/>
            <person name="Louis A."/>
            <person name="Berthelot C."/>
            <person name="Parey E."/>
            <person name="Roest Crollius H."/>
            <person name="Montfort J."/>
            <person name="Robinson-Rechavi M."/>
            <person name="Bucao C."/>
            <person name="Bouchez O."/>
            <person name="Gislard M."/>
            <person name="Lluch J."/>
            <person name="Milhes M."/>
            <person name="Lampietro C."/>
            <person name="Lopez Roques C."/>
            <person name="Donnadieu C."/>
            <person name="Braasch I."/>
            <person name="Desvignes T."/>
            <person name="Postlethwait J."/>
            <person name="Bobe J."/>
            <person name="Guiguen Y."/>
            <person name="Dirks R."/>
        </authorList>
    </citation>
    <scope>NUCLEOTIDE SEQUENCE</scope>
    <source>
        <strain evidence="9">Tag_6206</strain>
        <tissue evidence="9">Liver</tissue>
    </source>
</reference>
<evidence type="ECO:0000256" key="7">
    <source>
        <dbReference type="SAM" id="MobiDB-lite"/>
    </source>
</evidence>
<feature type="region of interest" description="Disordered" evidence="7">
    <location>
        <begin position="20"/>
        <end position="45"/>
    </location>
</feature>
<sequence length="852" mass="97241">MSYYNREGLFNPAYHDSETLEIDRSPSRRSHHYNPYDRDSEPWQRGLTDWTPPEALPRYNEQGRYLGDSGEGNWRPTDHMAMGLVPHPNGSLRWQHNQGSVNAGYQADSAVDYITPPLEEQPPWAPHMGETLRQRGTRKMSLFPGGGVALGRLGITEEDVREEIQSGEQELVKELVAMSSRDQIQAMRVLQMSLQDKRHIRRQVLACKSSKRGLKLTCLTDCTEQVSRSFRRFGASMVSAKQAMTLWHGTIKEIGGKFGTSVLSYFLFLKWLLMFNVFSFVVNFGFITVPQLVQLPNRTDQINFRGLELLTGAGYFNQTVLYYGGYSNETIGDPPAYDMQLAYFFTIAAYLVLCGLSLIYSMARSFQKNFVLSASGNAWCLLCSWDFSITNVKAIRQRQNNLRVQLKESLSEKNQGFHMTMSEKLKQFGIHLGTWFISTGLAAASCAAIYFLCLGYLDSINDSQDSSLLTEASTLLLPFVVSLINLVIPLLYSLLSKIEKYSNPRTQIYVIILRNVFLKMGILGILCYYWMKILSNRITCWESIVGQDLYRLVIIDFIFLMLETFFGEFLHNIIGTKCLPSLGVPEFDIARNVLNLIYAQTLAWIGIYFSPLLPVLQMIKLFIMFYLKKVSLYQNCQPPRRYGRAAQMQTIFIALLFIPSFVGAVSMVAYTVWSLKPSAHCGPFQGLDTTFEAVVLWMERVNILNLPESMWAVWIFHNVIKSELFFYLISLIILVLIYFFWQITQGRKLLINLLREQIINEGKDKAFLLEKLQKLQKTMPTMASSQPAYTQMPQTYARIQEIEPDYEQDFQGLPGIPHPEEGSGPTGPPITSALIQAMLARKQAEEDEEEGY</sequence>
<feature type="transmembrane region" description="Helical" evidence="6">
    <location>
        <begin position="602"/>
        <end position="627"/>
    </location>
</feature>
<evidence type="ECO:0000313" key="10">
    <source>
        <dbReference type="Proteomes" id="UP001044222"/>
    </source>
</evidence>
<proteinExistence type="inferred from homology"/>
<dbReference type="GO" id="GO:0008381">
    <property type="term" value="F:mechanosensitive monoatomic ion channel activity"/>
    <property type="evidence" value="ECO:0007669"/>
    <property type="project" value="TreeGrafter"/>
</dbReference>
<dbReference type="PANTHER" id="PTHR23302:SF5">
    <property type="entry name" value="TRANSMEMBRANE CHANNEL-LIKE PROTEIN 5"/>
    <property type="match status" value="1"/>
</dbReference>
<feature type="transmembrane region" description="Helical" evidence="6">
    <location>
        <begin position="507"/>
        <end position="531"/>
    </location>
</feature>
<comment type="subcellular location">
    <subcellularLocation>
        <location evidence="1 6">Membrane</location>
        <topology evidence="1 6">Multi-pass membrane protein</topology>
    </subcellularLocation>
</comment>
<comment type="similarity">
    <text evidence="2 6">Belongs to the TMC family.</text>
</comment>
<evidence type="ECO:0000256" key="4">
    <source>
        <dbReference type="ARBA" id="ARBA00022989"/>
    </source>
</evidence>
<keyword evidence="4 6" id="KW-1133">Transmembrane helix</keyword>
<feature type="transmembrane region" description="Helical" evidence="6">
    <location>
        <begin position="472"/>
        <end position="495"/>
    </location>
</feature>
<evidence type="ECO:0000313" key="9">
    <source>
        <dbReference type="EMBL" id="KAG5854437.1"/>
    </source>
</evidence>
<dbReference type="EMBL" id="JAFIRN010000002">
    <property type="protein sequence ID" value="KAG5854437.1"/>
    <property type="molecule type" value="Genomic_DNA"/>
</dbReference>
<feature type="transmembrane region" description="Helical" evidence="6">
    <location>
        <begin position="428"/>
        <end position="452"/>
    </location>
</feature>
<evidence type="ECO:0000256" key="2">
    <source>
        <dbReference type="ARBA" id="ARBA00006510"/>
    </source>
</evidence>
<gene>
    <name evidence="9" type="ORF">ANANG_G00037830</name>
</gene>
<feature type="transmembrane region" description="Helical" evidence="6">
    <location>
        <begin position="341"/>
        <end position="360"/>
    </location>
</feature>
<keyword evidence="10" id="KW-1185">Reference proteome</keyword>
<dbReference type="InterPro" id="IPR012496">
    <property type="entry name" value="TMC_dom"/>
</dbReference>